<evidence type="ECO:0000256" key="3">
    <source>
        <dbReference type="ARBA" id="ARBA00022475"/>
    </source>
</evidence>
<dbReference type="PANTHER" id="PTHR11795">
    <property type="entry name" value="BRANCHED-CHAIN AMINO ACID TRANSPORT SYSTEM PERMEASE PROTEIN LIVH"/>
    <property type="match status" value="1"/>
</dbReference>
<feature type="transmembrane region" description="Helical" evidence="9">
    <location>
        <begin position="30"/>
        <end position="51"/>
    </location>
</feature>
<feature type="transmembrane region" description="Helical" evidence="9">
    <location>
        <begin position="99"/>
        <end position="121"/>
    </location>
</feature>
<evidence type="ECO:0000256" key="1">
    <source>
        <dbReference type="ARBA" id="ARBA00004651"/>
    </source>
</evidence>
<name>A0A1G8VTI2_9HYPH</name>
<evidence type="ECO:0000256" key="9">
    <source>
        <dbReference type="SAM" id="Phobius"/>
    </source>
</evidence>
<feature type="transmembrane region" description="Helical" evidence="9">
    <location>
        <begin position="58"/>
        <end position="79"/>
    </location>
</feature>
<dbReference type="InterPro" id="IPR052157">
    <property type="entry name" value="BCAA_transport_permease"/>
</dbReference>
<keyword evidence="7 9" id="KW-0472">Membrane</keyword>
<dbReference type="GO" id="GO:0022857">
    <property type="term" value="F:transmembrane transporter activity"/>
    <property type="evidence" value="ECO:0007669"/>
    <property type="project" value="InterPro"/>
</dbReference>
<keyword evidence="11" id="KW-1185">Reference proteome</keyword>
<gene>
    <name evidence="10" type="ORF">SAMN05428953_10881</name>
</gene>
<organism evidence="10 11">
    <name type="scientific">Mesorhizobium muleiense</name>
    <dbReference type="NCBI Taxonomy" id="1004279"/>
    <lineage>
        <taxon>Bacteria</taxon>
        <taxon>Pseudomonadati</taxon>
        <taxon>Pseudomonadota</taxon>
        <taxon>Alphaproteobacteria</taxon>
        <taxon>Hyphomicrobiales</taxon>
        <taxon>Phyllobacteriaceae</taxon>
        <taxon>Mesorhizobium</taxon>
    </lineage>
</organism>
<dbReference type="Pfam" id="PF02653">
    <property type="entry name" value="BPD_transp_2"/>
    <property type="match status" value="1"/>
</dbReference>
<feature type="transmembrane region" description="Helical" evidence="9">
    <location>
        <begin position="225"/>
        <end position="247"/>
    </location>
</feature>
<dbReference type="EMBL" id="FNEE01000008">
    <property type="protein sequence ID" value="SDJ69309.1"/>
    <property type="molecule type" value="Genomic_DNA"/>
</dbReference>
<evidence type="ECO:0000256" key="7">
    <source>
        <dbReference type="ARBA" id="ARBA00023136"/>
    </source>
</evidence>
<proteinExistence type="inferred from homology"/>
<evidence type="ECO:0000256" key="2">
    <source>
        <dbReference type="ARBA" id="ARBA00022448"/>
    </source>
</evidence>
<evidence type="ECO:0000256" key="4">
    <source>
        <dbReference type="ARBA" id="ARBA00022692"/>
    </source>
</evidence>
<accession>A0A1G8VTI2</accession>
<protein>
    <submittedName>
        <fullName evidence="10">Branched-chain amino acid transport system permease protein</fullName>
    </submittedName>
</protein>
<evidence type="ECO:0000256" key="5">
    <source>
        <dbReference type="ARBA" id="ARBA00022970"/>
    </source>
</evidence>
<evidence type="ECO:0000256" key="8">
    <source>
        <dbReference type="ARBA" id="ARBA00037998"/>
    </source>
</evidence>
<dbReference type="RefSeq" id="WP_091594664.1">
    <property type="nucleotide sequence ID" value="NZ_FNEE01000008.1"/>
</dbReference>
<feature type="transmembrane region" description="Helical" evidence="9">
    <location>
        <begin position="142"/>
        <end position="159"/>
    </location>
</feature>
<keyword evidence="5" id="KW-0029">Amino-acid transport</keyword>
<evidence type="ECO:0000313" key="11">
    <source>
        <dbReference type="Proteomes" id="UP000198894"/>
    </source>
</evidence>
<keyword evidence="4 9" id="KW-0812">Transmembrane</keyword>
<feature type="transmembrane region" description="Helical" evidence="9">
    <location>
        <begin position="253"/>
        <end position="277"/>
    </location>
</feature>
<dbReference type="Proteomes" id="UP000198894">
    <property type="component" value="Unassembled WGS sequence"/>
</dbReference>
<dbReference type="PANTHER" id="PTHR11795:SF445">
    <property type="entry name" value="AMINO ACID ABC TRANSPORTER PERMEASE PROTEIN"/>
    <property type="match status" value="1"/>
</dbReference>
<dbReference type="InterPro" id="IPR001851">
    <property type="entry name" value="ABC_transp_permease"/>
</dbReference>
<dbReference type="AlphaFoldDB" id="A0A1G8VTI2"/>
<keyword evidence="2" id="KW-0813">Transport</keyword>
<keyword evidence="3" id="KW-1003">Cell membrane</keyword>
<comment type="subcellular location">
    <subcellularLocation>
        <location evidence="1">Cell membrane</location>
        <topology evidence="1">Multi-pass membrane protein</topology>
    </subcellularLocation>
</comment>
<keyword evidence="6 9" id="KW-1133">Transmembrane helix</keyword>
<evidence type="ECO:0000313" key="10">
    <source>
        <dbReference type="EMBL" id="SDJ69309.1"/>
    </source>
</evidence>
<reference evidence="11" key="1">
    <citation type="submission" date="2016-10" db="EMBL/GenBank/DDBJ databases">
        <authorList>
            <person name="Varghese N."/>
            <person name="Submissions S."/>
        </authorList>
    </citation>
    <scope>NUCLEOTIDE SEQUENCE [LARGE SCALE GENOMIC DNA]</scope>
    <source>
        <strain evidence="11">CGMCC 1.11022</strain>
    </source>
</reference>
<sequence>MLILLTGLLLGGTYTLIALGLTLQYGVARIMNLANGETLVAACFVTFWLYAGYAINPLLGLLVIGPGAFVVNWLIYAWLMQPLVKRARNRGMLEVDSILATFGLLFLFQGLMLQAFGGSYFNYEFLAQPFSIMGDSFGLNRVVAFVAAAVIAAALYVFLYHTDRGTAVRAVAVDPRAARLVAIDVRRTAAFAFALGGAITACAGTLLSTFYTFNTSMGVLFTMKALIIVIMGGVGDIRGAVLAALVLGLTETLVASLLDPGLTLAANYALFILVLLFRPQGIFGKRPA</sequence>
<feature type="transmembrane region" description="Helical" evidence="9">
    <location>
        <begin position="189"/>
        <end position="213"/>
    </location>
</feature>
<comment type="similarity">
    <text evidence="8">Belongs to the binding-protein-dependent transport system permease family. LivHM subfamily.</text>
</comment>
<dbReference type="GO" id="GO:0006865">
    <property type="term" value="P:amino acid transport"/>
    <property type="evidence" value="ECO:0007669"/>
    <property type="project" value="UniProtKB-KW"/>
</dbReference>
<dbReference type="GO" id="GO:0005886">
    <property type="term" value="C:plasma membrane"/>
    <property type="evidence" value="ECO:0007669"/>
    <property type="project" value="UniProtKB-SubCell"/>
</dbReference>
<evidence type="ECO:0000256" key="6">
    <source>
        <dbReference type="ARBA" id="ARBA00022989"/>
    </source>
</evidence>
<dbReference type="CDD" id="cd06582">
    <property type="entry name" value="TM_PBP1_LivH_like"/>
    <property type="match status" value="1"/>
</dbReference>